<dbReference type="Gene3D" id="3.30.930.10">
    <property type="entry name" value="Bira Bifunctional Protein, Domain 2"/>
    <property type="match status" value="1"/>
</dbReference>
<proteinExistence type="predicted"/>
<dbReference type="PANTHER" id="PTHR43679:SF2">
    <property type="entry name" value="OCTANOYL-[GCVH]:PROTEIN N-OCTANOYLTRANSFERASE"/>
    <property type="match status" value="1"/>
</dbReference>
<dbReference type="Pfam" id="PF21948">
    <property type="entry name" value="LplA-B_cat"/>
    <property type="match status" value="1"/>
</dbReference>
<reference evidence="2 3" key="1">
    <citation type="submission" date="2020-04" db="EMBL/GenBank/DDBJ databases">
        <authorList>
            <person name="Basu S."/>
            <person name="Maruthanayagam V."/>
            <person name="Chakraborty S."/>
            <person name="Pramanik A."/>
            <person name="Mukherjee J."/>
            <person name="Brink B."/>
        </authorList>
    </citation>
    <scope>NUCLEOTIDE SEQUENCE [LARGE SCALE GENOMIC DNA]</scope>
    <source>
        <strain evidence="2 3">AP17</strain>
    </source>
</reference>
<dbReference type="PANTHER" id="PTHR43679">
    <property type="entry name" value="OCTANOYLTRANSFERASE LIPM-RELATED"/>
    <property type="match status" value="1"/>
</dbReference>
<keyword evidence="3" id="KW-1185">Reference proteome</keyword>
<evidence type="ECO:0000259" key="1">
    <source>
        <dbReference type="PROSITE" id="PS51733"/>
    </source>
</evidence>
<accession>A0A6H1TZ38</accession>
<name>A0A6H1TZ38_9CYAN</name>
<dbReference type="RefSeq" id="WP_168570030.1">
    <property type="nucleotide sequence ID" value="NZ_CP051167.1"/>
</dbReference>
<dbReference type="PROSITE" id="PS51733">
    <property type="entry name" value="BPL_LPL_CATALYTIC"/>
    <property type="match status" value="1"/>
</dbReference>
<dbReference type="InterPro" id="IPR004143">
    <property type="entry name" value="BPL_LPL_catalytic"/>
</dbReference>
<dbReference type="InterPro" id="IPR045864">
    <property type="entry name" value="aa-tRNA-synth_II/BPL/LPL"/>
</dbReference>
<dbReference type="KEGG" id="oxy:HCG48_15885"/>
<feature type="domain" description="BPL/LPL catalytic" evidence="1">
    <location>
        <begin position="33"/>
        <end position="245"/>
    </location>
</feature>
<evidence type="ECO:0000313" key="2">
    <source>
        <dbReference type="EMBL" id="QIZ71878.1"/>
    </source>
</evidence>
<protein>
    <submittedName>
        <fullName evidence="2">Lipoate--protein ligase family protein</fullName>
    </submittedName>
</protein>
<evidence type="ECO:0000313" key="3">
    <source>
        <dbReference type="Proteomes" id="UP000500857"/>
    </source>
</evidence>
<dbReference type="Proteomes" id="UP000500857">
    <property type="component" value="Chromosome"/>
</dbReference>
<gene>
    <name evidence="2" type="ORF">HCG48_15885</name>
</gene>
<dbReference type="AlphaFoldDB" id="A0A6H1TZ38"/>
<dbReference type="EMBL" id="CP051167">
    <property type="protein sequence ID" value="QIZ71878.1"/>
    <property type="molecule type" value="Genomic_DNA"/>
</dbReference>
<dbReference type="SUPFAM" id="SSF55681">
    <property type="entry name" value="Class II aaRS and biotin synthetases"/>
    <property type="match status" value="1"/>
</dbReference>
<sequence>MSFPTWRLIPPIAANGRLQMAVDCWLLQEHRAGRQPPSLRFYTWTPAAISLGYHQRRWPRRWQELTWQGEPIALIRRPTGGRAVLHQGDLTYAVVTSEGCGNLTAATRGDRRATYEAISQFLVEGWARLGVPLNYGQERSPDRSTPNCFDTATVADLVRPDGVKAIGSAQLRQRHSILQHGSIPIDPSPQLCERIFGSSGRGSGMRCYLEAIAPDSTTLDPRQLWLERAIAVLVEAAEQCFRVRLVRQPLTEAEWEQIARLGPPPLNPEKPALRLS</sequence>
<organism evidence="2 3">
    <name type="scientific">Oxynema aestuarii AP17</name>
    <dbReference type="NCBI Taxonomy" id="2064643"/>
    <lineage>
        <taxon>Bacteria</taxon>
        <taxon>Bacillati</taxon>
        <taxon>Cyanobacteriota</taxon>
        <taxon>Cyanophyceae</taxon>
        <taxon>Oscillatoriophycideae</taxon>
        <taxon>Oscillatoriales</taxon>
        <taxon>Oscillatoriaceae</taxon>
        <taxon>Oxynema</taxon>
        <taxon>Oxynema aestuarii</taxon>
    </lineage>
</organism>
<dbReference type="InterPro" id="IPR050664">
    <property type="entry name" value="Octanoyltrans_LipM/LipL"/>
</dbReference>
<dbReference type="GO" id="GO:0016874">
    <property type="term" value="F:ligase activity"/>
    <property type="evidence" value="ECO:0007669"/>
    <property type="project" value="UniProtKB-KW"/>
</dbReference>
<keyword evidence="2" id="KW-0436">Ligase</keyword>